<dbReference type="EMBL" id="CADIKH010000159">
    <property type="protein sequence ID" value="CAB3774735.1"/>
    <property type="molecule type" value="Genomic_DNA"/>
</dbReference>
<sequence length="100" mass="11656">MDGCNQYREHPQRAATSNTLNVLAGFGGKSRMSGDVYVRFHEHLRGWFRQVTRRVVSRPSRELLQSSICPTIRRFMAVRGQEGINRIFHTQQIRKRGISR</sequence>
<evidence type="ECO:0000313" key="2">
    <source>
        <dbReference type="Proteomes" id="UP000494363"/>
    </source>
</evidence>
<name>A0A6J5FBX8_9BURK</name>
<dbReference type="AlphaFoldDB" id="A0A6J5FBX8"/>
<protein>
    <submittedName>
        <fullName evidence="1">Uncharacterized protein</fullName>
    </submittedName>
</protein>
<organism evidence="1 2">
    <name type="scientific">Paraburkholderia humisilvae</name>
    <dbReference type="NCBI Taxonomy" id="627669"/>
    <lineage>
        <taxon>Bacteria</taxon>
        <taxon>Pseudomonadati</taxon>
        <taxon>Pseudomonadota</taxon>
        <taxon>Betaproteobacteria</taxon>
        <taxon>Burkholderiales</taxon>
        <taxon>Burkholderiaceae</taxon>
        <taxon>Paraburkholderia</taxon>
    </lineage>
</organism>
<keyword evidence="2" id="KW-1185">Reference proteome</keyword>
<reference evidence="1 2" key="1">
    <citation type="submission" date="2020-04" db="EMBL/GenBank/DDBJ databases">
        <authorList>
            <person name="De Canck E."/>
        </authorList>
    </citation>
    <scope>NUCLEOTIDE SEQUENCE [LARGE SCALE GENOMIC DNA]</scope>
    <source>
        <strain evidence="1 2">LMG 29542</strain>
    </source>
</reference>
<proteinExistence type="predicted"/>
<gene>
    <name evidence="1" type="ORF">LMG29542_08113</name>
</gene>
<accession>A0A6J5FBX8</accession>
<evidence type="ECO:0000313" key="1">
    <source>
        <dbReference type="EMBL" id="CAB3774735.1"/>
    </source>
</evidence>
<dbReference type="Proteomes" id="UP000494363">
    <property type="component" value="Unassembled WGS sequence"/>
</dbReference>